<dbReference type="GO" id="GO:0016020">
    <property type="term" value="C:membrane"/>
    <property type="evidence" value="ECO:0007669"/>
    <property type="project" value="UniProtKB-SubCell"/>
</dbReference>
<feature type="transmembrane region" description="Helical" evidence="7">
    <location>
        <begin position="200"/>
        <end position="220"/>
    </location>
</feature>
<dbReference type="OrthoDB" id="330047at2759"/>
<sequence>MPALLDAFRLRGESTAEKAVMLAVSTFVMLTTTGSVYGWSPILLILQELGVYSELCTGDDTPQPGDGDITTCEAQDLRLNLIYTAAVMSLGLTTLGWGIMVDWLGPRVILPLSSVFFGAGCLLFAFSRPQGFDAYAIGFVGIAAGGCGMFYGLVRLSELFGKRRVTVLGIYSVAFDASTVVFPLYGLVYKATGFSLQSFFIAYSSISIIVLLCAVMWPLALSTPQETIKEVEDEEGVLEAKQRSDEALPLLGLSGEGDIGVAQLHTVPMSERPFKEQIASLDYWVFVGYIAVSVLWLNMYIGTMPIQLERITSDRATVDFYVEVFSWLLPAVFIVGPLIGWGVDKAGIVGSVVSVHVCALAFSGLKIVPSLELQFATFVVLSVYRALFYTAMIALLIEMFGYGNFGKLWGFCIFFAGCMNYAQQPFLVIAYELGSFYYIDLAQLASMLLLTFYPLFLYHRLPRLT</sequence>
<proteinExistence type="inferred from homology"/>
<evidence type="ECO:0000313" key="9">
    <source>
        <dbReference type="Proteomes" id="UP000011083"/>
    </source>
</evidence>
<feature type="transmembrane region" description="Helical" evidence="7">
    <location>
        <begin position="408"/>
        <end position="431"/>
    </location>
</feature>
<feature type="transmembrane region" description="Helical" evidence="7">
    <location>
        <begin position="81"/>
        <end position="101"/>
    </location>
</feature>
<dbReference type="GeneID" id="14926336"/>
<dbReference type="Gene3D" id="1.20.1250.20">
    <property type="entry name" value="MFS general substrate transporter like domains"/>
    <property type="match status" value="1"/>
</dbReference>
<dbReference type="RefSeq" id="XP_004368043.1">
    <property type="nucleotide sequence ID" value="XM_004367986.1"/>
</dbReference>
<dbReference type="STRING" id="1257118.L8HKT7"/>
<dbReference type="PANTHER" id="PTHR20772:SF2">
    <property type="entry name" value="PROTEIN FMP42"/>
    <property type="match status" value="1"/>
</dbReference>
<dbReference type="InterPro" id="IPR011701">
    <property type="entry name" value="MFS"/>
</dbReference>
<evidence type="ECO:0000256" key="1">
    <source>
        <dbReference type="ARBA" id="ARBA00004141"/>
    </source>
</evidence>
<comment type="similarity">
    <text evidence="2">Belongs to the SLC43A transporter (TC 2.A.1.44) family.</text>
</comment>
<evidence type="ECO:0000256" key="5">
    <source>
        <dbReference type="ARBA" id="ARBA00022989"/>
    </source>
</evidence>
<accession>L8HKT7</accession>
<evidence type="ECO:0000256" key="6">
    <source>
        <dbReference type="ARBA" id="ARBA00023136"/>
    </source>
</evidence>
<dbReference type="OMA" id="CAASIYT"/>
<evidence type="ECO:0000313" key="8">
    <source>
        <dbReference type="EMBL" id="ELR25288.1"/>
    </source>
</evidence>
<protein>
    <recommendedName>
        <fullName evidence="10">Transporter, major facilitator subfamily protein</fullName>
    </recommendedName>
</protein>
<feature type="transmembrane region" description="Helical" evidence="7">
    <location>
        <begin position="20"/>
        <end position="39"/>
    </location>
</feature>
<feature type="transmembrane region" description="Helical" evidence="7">
    <location>
        <begin position="321"/>
        <end position="341"/>
    </location>
</feature>
<feature type="transmembrane region" description="Helical" evidence="7">
    <location>
        <begin position="437"/>
        <end position="458"/>
    </location>
</feature>
<dbReference type="InterPro" id="IPR036259">
    <property type="entry name" value="MFS_trans_sf"/>
</dbReference>
<evidence type="ECO:0000256" key="7">
    <source>
        <dbReference type="SAM" id="Phobius"/>
    </source>
</evidence>
<evidence type="ECO:0000256" key="3">
    <source>
        <dbReference type="ARBA" id="ARBA00022448"/>
    </source>
</evidence>
<name>L8HKT7_ACACF</name>
<dbReference type="EMBL" id="KB007805">
    <property type="protein sequence ID" value="ELR25288.1"/>
    <property type="molecule type" value="Genomic_DNA"/>
</dbReference>
<dbReference type="VEuPathDB" id="AmoebaDB:ACA1_290640"/>
<keyword evidence="5 7" id="KW-1133">Transmembrane helix</keyword>
<feature type="transmembrane region" description="Helical" evidence="7">
    <location>
        <begin position="165"/>
        <end position="188"/>
    </location>
</feature>
<evidence type="ECO:0000256" key="4">
    <source>
        <dbReference type="ARBA" id="ARBA00022692"/>
    </source>
</evidence>
<keyword evidence="9" id="KW-1185">Reference proteome</keyword>
<feature type="transmembrane region" description="Helical" evidence="7">
    <location>
        <begin position="348"/>
        <end position="369"/>
    </location>
</feature>
<reference evidence="8 9" key="1">
    <citation type="journal article" date="2013" name="Genome Biol.">
        <title>Genome of Acanthamoeba castellanii highlights extensive lateral gene transfer and early evolution of tyrosine kinase signaling.</title>
        <authorList>
            <person name="Clarke M."/>
            <person name="Lohan A.J."/>
            <person name="Liu B."/>
            <person name="Lagkouvardos I."/>
            <person name="Roy S."/>
            <person name="Zafar N."/>
            <person name="Bertelli C."/>
            <person name="Schilde C."/>
            <person name="Kianianmomeni A."/>
            <person name="Burglin T.R."/>
            <person name="Frech C."/>
            <person name="Turcotte B."/>
            <person name="Kopec K.O."/>
            <person name="Synnott J.M."/>
            <person name="Choo C."/>
            <person name="Paponov I."/>
            <person name="Finkler A."/>
            <person name="Soon Heng Tan C."/>
            <person name="Hutchins A.P."/>
            <person name="Weinmeier T."/>
            <person name="Rattei T."/>
            <person name="Chu J.S."/>
            <person name="Gimenez G."/>
            <person name="Irimia M."/>
            <person name="Rigden D.J."/>
            <person name="Fitzpatrick D.A."/>
            <person name="Lorenzo-Morales J."/>
            <person name="Bateman A."/>
            <person name="Chiu C.H."/>
            <person name="Tang P."/>
            <person name="Hegemann P."/>
            <person name="Fromm H."/>
            <person name="Raoult D."/>
            <person name="Greub G."/>
            <person name="Miranda-Saavedra D."/>
            <person name="Chen N."/>
            <person name="Nash P."/>
            <person name="Ginger M.L."/>
            <person name="Horn M."/>
            <person name="Schaap P."/>
            <person name="Caler L."/>
            <person name="Loftus B."/>
        </authorList>
    </citation>
    <scope>NUCLEOTIDE SEQUENCE [LARGE SCALE GENOMIC DNA]</scope>
    <source>
        <strain evidence="8 9">Neff</strain>
    </source>
</reference>
<dbReference type="Proteomes" id="UP000011083">
    <property type="component" value="Unassembled WGS sequence"/>
</dbReference>
<keyword evidence="3" id="KW-0813">Transport</keyword>
<dbReference type="SUPFAM" id="SSF103473">
    <property type="entry name" value="MFS general substrate transporter"/>
    <property type="match status" value="1"/>
</dbReference>
<feature type="transmembrane region" description="Helical" evidence="7">
    <location>
        <begin position="108"/>
        <end position="126"/>
    </location>
</feature>
<dbReference type="InterPro" id="IPR052599">
    <property type="entry name" value="SLC43A_AATransporter"/>
</dbReference>
<keyword evidence="6 7" id="KW-0472">Membrane</keyword>
<dbReference type="KEGG" id="acan:ACA1_290640"/>
<keyword evidence="4 7" id="KW-0812">Transmembrane</keyword>
<dbReference type="GO" id="GO:0022857">
    <property type="term" value="F:transmembrane transporter activity"/>
    <property type="evidence" value="ECO:0007669"/>
    <property type="project" value="InterPro"/>
</dbReference>
<comment type="subcellular location">
    <subcellularLocation>
        <location evidence="1">Membrane</location>
        <topology evidence="1">Multi-pass membrane protein</topology>
    </subcellularLocation>
</comment>
<evidence type="ECO:0008006" key="10">
    <source>
        <dbReference type="Google" id="ProtNLM"/>
    </source>
</evidence>
<dbReference type="PANTHER" id="PTHR20772">
    <property type="entry name" value="PROTEIN FMP42"/>
    <property type="match status" value="1"/>
</dbReference>
<feature type="transmembrane region" description="Helical" evidence="7">
    <location>
        <begin position="132"/>
        <end position="153"/>
    </location>
</feature>
<gene>
    <name evidence="8" type="ORF">ACA1_290640</name>
</gene>
<dbReference type="AlphaFoldDB" id="L8HKT7"/>
<feature type="transmembrane region" description="Helical" evidence="7">
    <location>
        <begin position="375"/>
        <end position="396"/>
    </location>
</feature>
<dbReference type="Pfam" id="PF07690">
    <property type="entry name" value="MFS_1"/>
    <property type="match status" value="1"/>
</dbReference>
<organism evidence="8 9">
    <name type="scientific">Acanthamoeba castellanii (strain ATCC 30010 / Neff)</name>
    <dbReference type="NCBI Taxonomy" id="1257118"/>
    <lineage>
        <taxon>Eukaryota</taxon>
        <taxon>Amoebozoa</taxon>
        <taxon>Discosea</taxon>
        <taxon>Longamoebia</taxon>
        <taxon>Centramoebida</taxon>
        <taxon>Acanthamoebidae</taxon>
        <taxon>Acanthamoeba</taxon>
    </lineage>
</organism>
<feature type="transmembrane region" description="Helical" evidence="7">
    <location>
        <begin position="281"/>
        <end position="301"/>
    </location>
</feature>
<evidence type="ECO:0000256" key="2">
    <source>
        <dbReference type="ARBA" id="ARBA00006595"/>
    </source>
</evidence>